<dbReference type="InterPro" id="IPR036563">
    <property type="entry name" value="MoaE_sf"/>
</dbReference>
<dbReference type="AlphaFoldDB" id="A0ABD5U6N5"/>
<evidence type="ECO:0000313" key="1">
    <source>
        <dbReference type="EMBL" id="MFC6834897.1"/>
    </source>
</evidence>
<dbReference type="CDD" id="cd00756">
    <property type="entry name" value="MoaE"/>
    <property type="match status" value="1"/>
</dbReference>
<proteinExistence type="predicted"/>
<dbReference type="NCBIfam" id="NF011061">
    <property type="entry name" value="PRK14493.1"/>
    <property type="match status" value="1"/>
</dbReference>
<keyword evidence="1" id="KW-0808">Transferase</keyword>
<dbReference type="Pfam" id="PF02391">
    <property type="entry name" value="MoaE"/>
    <property type="match status" value="1"/>
</dbReference>
<reference evidence="1 2" key="1">
    <citation type="journal article" date="2019" name="Int. J. Syst. Evol. Microbiol.">
        <title>The Global Catalogue of Microorganisms (GCM) 10K type strain sequencing project: providing services to taxonomists for standard genome sequencing and annotation.</title>
        <authorList>
            <consortium name="The Broad Institute Genomics Platform"/>
            <consortium name="The Broad Institute Genome Sequencing Center for Infectious Disease"/>
            <person name="Wu L."/>
            <person name="Ma J."/>
        </authorList>
    </citation>
    <scope>NUCLEOTIDE SEQUENCE [LARGE SCALE GENOMIC DNA]</scope>
    <source>
        <strain evidence="1 2">PSRA2</strain>
    </source>
</reference>
<name>A0ABD5U6N5_9EURY</name>
<evidence type="ECO:0000313" key="2">
    <source>
        <dbReference type="Proteomes" id="UP001596406"/>
    </source>
</evidence>
<organism evidence="1 2">
    <name type="scientific">Halomarina ordinaria</name>
    <dbReference type="NCBI Taxonomy" id="3033939"/>
    <lineage>
        <taxon>Archaea</taxon>
        <taxon>Methanobacteriati</taxon>
        <taxon>Methanobacteriota</taxon>
        <taxon>Stenosarchaea group</taxon>
        <taxon>Halobacteria</taxon>
        <taxon>Halobacteriales</taxon>
        <taxon>Natronomonadaceae</taxon>
        <taxon>Halomarina</taxon>
    </lineage>
</organism>
<dbReference type="SUPFAM" id="SSF54690">
    <property type="entry name" value="Molybdopterin synthase subunit MoaE"/>
    <property type="match status" value="1"/>
</dbReference>
<comment type="caution">
    <text evidence="1">The sequence shown here is derived from an EMBL/GenBank/DDBJ whole genome shotgun (WGS) entry which is preliminary data.</text>
</comment>
<dbReference type="EC" id="2.8.1.12" evidence="1"/>
<dbReference type="EMBL" id="JBHSXM010000001">
    <property type="protein sequence ID" value="MFC6834897.1"/>
    <property type="molecule type" value="Genomic_DNA"/>
</dbReference>
<dbReference type="GO" id="GO:0032324">
    <property type="term" value="P:molybdopterin cofactor biosynthetic process"/>
    <property type="evidence" value="ECO:0007669"/>
    <property type="project" value="UniProtKB-ARBA"/>
</dbReference>
<gene>
    <name evidence="1" type="ORF">ACFQHK_00075</name>
</gene>
<dbReference type="PANTHER" id="PTHR23404">
    <property type="entry name" value="MOLYBDOPTERIN SYNTHASE RELATED"/>
    <property type="match status" value="1"/>
</dbReference>
<dbReference type="RefSeq" id="WP_304446609.1">
    <property type="nucleotide sequence ID" value="NZ_JARRAH010000001.1"/>
</dbReference>
<protein>
    <submittedName>
        <fullName evidence="1">Molybdopterin synthase</fullName>
        <ecNumber evidence="1">2.8.1.12</ecNumber>
    </submittedName>
</protein>
<dbReference type="Proteomes" id="UP001596406">
    <property type="component" value="Unassembled WGS sequence"/>
</dbReference>
<keyword evidence="2" id="KW-1185">Reference proteome</keyword>
<dbReference type="InterPro" id="IPR003448">
    <property type="entry name" value="Mopterin_biosynth_MoaE"/>
</dbReference>
<sequence length="269" mass="28792">MYTVAVVGAESTVLTERLVSRLARSGRVATVSSLPTDPDPGFEAGDDLRAAGAGTVVGLGPEGTTTRSGARTLGETLDDLAPSATYCVVDGVEGTGLPTVVAGEGDADDPLARVERAADADLDALVAAIEGTEPHETLGSLVARVKRSPHADRSGAIATFTGRVRAKDGDDDPRTELLEFETYEEVAEGRMEAISRELEEREGVFEVRMHHRTGVIPDGEDIVFVVVLAGHRGEAFRTVEDGIDRLKAEVPIFKREVTVDEEFWVHERQ</sequence>
<dbReference type="GO" id="GO:0030366">
    <property type="term" value="F:molybdopterin synthase activity"/>
    <property type="evidence" value="ECO:0007669"/>
    <property type="project" value="UniProtKB-EC"/>
</dbReference>
<accession>A0ABD5U6N5</accession>
<dbReference type="Gene3D" id="3.90.1170.40">
    <property type="entry name" value="Molybdopterin biosynthesis MoaE subunit"/>
    <property type="match status" value="1"/>
</dbReference>